<dbReference type="EMBL" id="JANPWB010000012">
    <property type="protein sequence ID" value="KAJ1115874.1"/>
    <property type="molecule type" value="Genomic_DNA"/>
</dbReference>
<proteinExistence type="predicted"/>
<organism evidence="1 2">
    <name type="scientific">Pleurodeles waltl</name>
    <name type="common">Iberian ribbed newt</name>
    <dbReference type="NCBI Taxonomy" id="8319"/>
    <lineage>
        <taxon>Eukaryota</taxon>
        <taxon>Metazoa</taxon>
        <taxon>Chordata</taxon>
        <taxon>Craniata</taxon>
        <taxon>Vertebrata</taxon>
        <taxon>Euteleostomi</taxon>
        <taxon>Amphibia</taxon>
        <taxon>Batrachia</taxon>
        <taxon>Caudata</taxon>
        <taxon>Salamandroidea</taxon>
        <taxon>Salamandridae</taxon>
        <taxon>Pleurodelinae</taxon>
        <taxon>Pleurodeles</taxon>
    </lineage>
</organism>
<dbReference type="Proteomes" id="UP001066276">
    <property type="component" value="Chromosome 8"/>
</dbReference>
<evidence type="ECO:0000313" key="2">
    <source>
        <dbReference type="Proteomes" id="UP001066276"/>
    </source>
</evidence>
<name>A0AAV7NK28_PLEWA</name>
<gene>
    <name evidence="1" type="ORF">NDU88_004095</name>
</gene>
<accession>A0AAV7NK28</accession>
<protein>
    <submittedName>
        <fullName evidence="1">Uncharacterized protein</fullName>
    </submittedName>
</protein>
<sequence>MGSQELPQLLPQLSLCTNNPCRRYESRQRLLCPVSATHATRTRRGTDCEPQTPGWAGLIRLTATRQPCCSILPQALIYCL</sequence>
<reference evidence="1" key="1">
    <citation type="journal article" date="2022" name="bioRxiv">
        <title>Sequencing and chromosome-scale assembly of the giantPleurodeles waltlgenome.</title>
        <authorList>
            <person name="Brown T."/>
            <person name="Elewa A."/>
            <person name="Iarovenko S."/>
            <person name="Subramanian E."/>
            <person name="Araus A.J."/>
            <person name="Petzold A."/>
            <person name="Susuki M."/>
            <person name="Suzuki K.-i.T."/>
            <person name="Hayashi T."/>
            <person name="Toyoda A."/>
            <person name="Oliveira C."/>
            <person name="Osipova E."/>
            <person name="Leigh N.D."/>
            <person name="Simon A."/>
            <person name="Yun M.H."/>
        </authorList>
    </citation>
    <scope>NUCLEOTIDE SEQUENCE</scope>
    <source>
        <strain evidence="1">20211129_DDA</strain>
        <tissue evidence="1">Liver</tissue>
    </source>
</reference>
<comment type="caution">
    <text evidence="1">The sequence shown here is derived from an EMBL/GenBank/DDBJ whole genome shotgun (WGS) entry which is preliminary data.</text>
</comment>
<dbReference type="AlphaFoldDB" id="A0AAV7NK28"/>
<evidence type="ECO:0000313" key="1">
    <source>
        <dbReference type="EMBL" id="KAJ1115874.1"/>
    </source>
</evidence>
<keyword evidence="2" id="KW-1185">Reference proteome</keyword>